<dbReference type="InterPro" id="IPR036380">
    <property type="entry name" value="Isochorismatase-like_sf"/>
</dbReference>
<dbReference type="RefSeq" id="WP_089321863.1">
    <property type="nucleotide sequence ID" value="NZ_FZOQ01000043.1"/>
</dbReference>
<proteinExistence type="predicted"/>
<dbReference type="PANTHER" id="PTHR43540:SF1">
    <property type="entry name" value="ISOCHORISMATASE HYDROLASE"/>
    <property type="match status" value="1"/>
</dbReference>
<feature type="domain" description="Isochorismatase-like" evidence="2">
    <location>
        <begin position="6"/>
        <end position="180"/>
    </location>
</feature>
<sequence length="194" mass="21531">MKEKETALLLVDVQEAFKDEAYWGGNRNNPQAEQNITLLLADWRSKGWPVIHVKHNSKNPSSLLHATNPGNQIMDFARPHSGEPLFEKQVNSGFIGTGLQAYLDEQEIKSLLIVGFISDHCVSTTARMAGNLGYEVFVASDATATFDRIGPEGEHYKSEEIHRISLASLHEEFATIVRTENMLSSAKEGSYGNL</sequence>
<dbReference type="SUPFAM" id="SSF52499">
    <property type="entry name" value="Isochorismatase-like hydrolases"/>
    <property type="match status" value="1"/>
</dbReference>
<dbReference type="InterPro" id="IPR000868">
    <property type="entry name" value="Isochorismatase-like_dom"/>
</dbReference>
<keyword evidence="1" id="KW-0378">Hydrolase</keyword>
<evidence type="ECO:0000313" key="3">
    <source>
        <dbReference type="EMBL" id="SNT30204.1"/>
    </source>
</evidence>
<dbReference type="InterPro" id="IPR050272">
    <property type="entry name" value="Isochorismatase-like_hydrls"/>
</dbReference>
<name>A0A239LKU6_9BACT</name>
<accession>A0A239LKU6</accession>
<dbReference type="AlphaFoldDB" id="A0A239LKU6"/>
<keyword evidence="4" id="KW-1185">Reference proteome</keyword>
<dbReference type="Gene3D" id="3.40.50.850">
    <property type="entry name" value="Isochorismatase-like"/>
    <property type="match status" value="1"/>
</dbReference>
<dbReference type="PANTHER" id="PTHR43540">
    <property type="entry name" value="PEROXYUREIDOACRYLATE/UREIDOACRYLATE AMIDOHYDROLASE-RELATED"/>
    <property type="match status" value="1"/>
</dbReference>
<dbReference type="Pfam" id="PF00857">
    <property type="entry name" value="Isochorismatase"/>
    <property type="match status" value="1"/>
</dbReference>
<reference evidence="4" key="1">
    <citation type="submission" date="2017-06" db="EMBL/GenBank/DDBJ databases">
        <authorList>
            <person name="Varghese N."/>
            <person name="Submissions S."/>
        </authorList>
    </citation>
    <scope>NUCLEOTIDE SEQUENCE [LARGE SCALE GENOMIC DNA]</scope>
    <source>
        <strain evidence="4">NKM1</strain>
    </source>
</reference>
<dbReference type="OrthoDB" id="9791276at2"/>
<organism evidence="3 4">
    <name type="scientific">Pontibacter ummariensis</name>
    <dbReference type="NCBI Taxonomy" id="1610492"/>
    <lineage>
        <taxon>Bacteria</taxon>
        <taxon>Pseudomonadati</taxon>
        <taxon>Bacteroidota</taxon>
        <taxon>Cytophagia</taxon>
        <taxon>Cytophagales</taxon>
        <taxon>Hymenobacteraceae</taxon>
        <taxon>Pontibacter</taxon>
    </lineage>
</organism>
<dbReference type="CDD" id="cd01014">
    <property type="entry name" value="nicotinamidase_related"/>
    <property type="match status" value="1"/>
</dbReference>
<dbReference type="GO" id="GO:0016787">
    <property type="term" value="F:hydrolase activity"/>
    <property type="evidence" value="ECO:0007669"/>
    <property type="project" value="UniProtKB-KW"/>
</dbReference>
<evidence type="ECO:0000256" key="1">
    <source>
        <dbReference type="ARBA" id="ARBA00022801"/>
    </source>
</evidence>
<evidence type="ECO:0000313" key="4">
    <source>
        <dbReference type="Proteomes" id="UP000198432"/>
    </source>
</evidence>
<evidence type="ECO:0000259" key="2">
    <source>
        <dbReference type="Pfam" id="PF00857"/>
    </source>
</evidence>
<gene>
    <name evidence="3" type="ORF">SAMN06296052_1433</name>
</gene>
<protein>
    <submittedName>
        <fullName evidence="3">Nicotinamidase-related amidase</fullName>
    </submittedName>
</protein>
<dbReference type="EMBL" id="FZOQ01000043">
    <property type="protein sequence ID" value="SNT30204.1"/>
    <property type="molecule type" value="Genomic_DNA"/>
</dbReference>
<dbReference type="Proteomes" id="UP000198432">
    <property type="component" value="Unassembled WGS sequence"/>
</dbReference>